<feature type="compositionally biased region" description="Polar residues" evidence="1">
    <location>
        <begin position="26"/>
        <end position="54"/>
    </location>
</feature>
<dbReference type="PANTHER" id="PTHR42084:SF1">
    <property type="entry name" value="SERINE_THREONINE-PROTEIN KINASE PPK6"/>
    <property type="match status" value="1"/>
</dbReference>
<comment type="caution">
    <text evidence="2">The sequence shown here is derived from an EMBL/GenBank/DDBJ whole genome shotgun (WGS) entry which is preliminary data.</text>
</comment>
<sequence length="456" mass="50565">MSADLYAAFVAADGNQYKSRGVAKSTAGNASEASSSRDPQDAQGSSQTWDTPSRVSPKAEASSLWRRDASGNDVLFDAEESGNDDEFGEFETVSTPGANVSVNSGVCEGSSISINRTTSEKLVPDLLNADDVDMPPSSGSTAVFPHVEELRIYEERRKPEAAAQVEENNTQSAWEEDWGDLEYARPHESLQRGLNASRRHETQRPQPQPQTARNDEDEWEAFEDGKLESPAQQSSPNPLPATLIRPQHKSPPATSAPTFERPTNVPPPSSLLQLLSAVFEEIHQHNVTDKTSKPDLATKVLVAFRTANRLVAGRSLRWKRDTLLSQSMRIGQAGKSGGMKLTSVNKSENAKEERDAEEMIREWMTHVHEYNSIIAHAGLQPHRMKISSSPSLKTLKYSGTSDSSRQCALCGLKRTERLVDVDVDVDDIFGEFWTEHWGHKDCYDFWYSYKGLLGQR</sequence>
<reference evidence="2 3" key="1">
    <citation type="submission" date="2023-06" db="EMBL/GenBank/DDBJ databases">
        <title>Black Yeasts Isolated from many extreme environments.</title>
        <authorList>
            <person name="Coleine C."/>
            <person name="Stajich J.E."/>
            <person name="Selbmann L."/>
        </authorList>
    </citation>
    <scope>NUCLEOTIDE SEQUENCE [LARGE SCALE GENOMIC DNA]</scope>
    <source>
        <strain evidence="2 3">CCFEE 5887</strain>
    </source>
</reference>
<evidence type="ECO:0000313" key="2">
    <source>
        <dbReference type="EMBL" id="KAK5535723.1"/>
    </source>
</evidence>
<feature type="compositionally biased region" description="Acidic residues" evidence="1">
    <location>
        <begin position="76"/>
        <end position="89"/>
    </location>
</feature>
<protein>
    <submittedName>
        <fullName evidence="2">Uncharacterized protein</fullName>
    </submittedName>
</protein>
<evidence type="ECO:0000256" key="1">
    <source>
        <dbReference type="SAM" id="MobiDB-lite"/>
    </source>
</evidence>
<dbReference type="EMBL" id="JAXLQG010000009">
    <property type="protein sequence ID" value="KAK5535723.1"/>
    <property type="molecule type" value="Genomic_DNA"/>
</dbReference>
<gene>
    <name evidence="2" type="ORF">LTR25_005625</name>
</gene>
<dbReference type="PANTHER" id="PTHR42084">
    <property type="entry name" value="YALI0E26631P"/>
    <property type="match status" value="1"/>
</dbReference>
<feature type="region of interest" description="Disordered" evidence="1">
    <location>
        <begin position="18"/>
        <end position="104"/>
    </location>
</feature>
<feature type="region of interest" description="Disordered" evidence="1">
    <location>
        <begin position="190"/>
        <end position="269"/>
    </location>
</feature>
<feature type="region of interest" description="Disordered" evidence="1">
    <location>
        <begin position="158"/>
        <end position="177"/>
    </location>
</feature>
<dbReference type="AlphaFoldDB" id="A0AAV9Q9K1"/>
<proteinExistence type="predicted"/>
<feature type="region of interest" description="Disordered" evidence="1">
    <location>
        <begin position="334"/>
        <end position="353"/>
    </location>
</feature>
<keyword evidence="3" id="KW-1185">Reference proteome</keyword>
<evidence type="ECO:0000313" key="3">
    <source>
        <dbReference type="Proteomes" id="UP001345827"/>
    </source>
</evidence>
<dbReference type="Proteomes" id="UP001345827">
    <property type="component" value="Unassembled WGS sequence"/>
</dbReference>
<organism evidence="2 3">
    <name type="scientific">Vermiconidia calcicola</name>
    <dbReference type="NCBI Taxonomy" id="1690605"/>
    <lineage>
        <taxon>Eukaryota</taxon>
        <taxon>Fungi</taxon>
        <taxon>Dikarya</taxon>
        <taxon>Ascomycota</taxon>
        <taxon>Pezizomycotina</taxon>
        <taxon>Dothideomycetes</taxon>
        <taxon>Dothideomycetidae</taxon>
        <taxon>Mycosphaerellales</taxon>
        <taxon>Extremaceae</taxon>
        <taxon>Vermiconidia</taxon>
    </lineage>
</organism>
<feature type="compositionally biased region" description="Polar residues" evidence="1">
    <location>
        <begin position="92"/>
        <end position="104"/>
    </location>
</feature>
<accession>A0AAV9Q9K1</accession>
<name>A0AAV9Q9K1_9PEZI</name>